<dbReference type="PANTHER" id="PTHR12847:SF9">
    <property type="entry name" value="NECAP-LIKE PROTEIN CG9132"/>
    <property type="match status" value="1"/>
</dbReference>
<dbReference type="Proteomes" id="UP001239445">
    <property type="component" value="Unassembled WGS sequence"/>
</dbReference>
<name>A0AAJ0BJY7_9PEZI</name>
<dbReference type="InterPro" id="IPR011993">
    <property type="entry name" value="PH-like_dom_sf"/>
</dbReference>
<proteinExistence type="predicted"/>
<dbReference type="SUPFAM" id="SSF50729">
    <property type="entry name" value="PH domain-like"/>
    <property type="match status" value="1"/>
</dbReference>
<evidence type="ECO:0000313" key="4">
    <source>
        <dbReference type="Proteomes" id="UP001239445"/>
    </source>
</evidence>
<dbReference type="AlphaFoldDB" id="A0AAJ0BJY7"/>
<dbReference type="GO" id="GO:0030125">
    <property type="term" value="C:clathrin vesicle coat"/>
    <property type="evidence" value="ECO:0007669"/>
    <property type="project" value="TreeGrafter"/>
</dbReference>
<feature type="region of interest" description="Disordered" evidence="1">
    <location>
        <begin position="158"/>
        <end position="289"/>
    </location>
</feature>
<dbReference type="PANTHER" id="PTHR12847">
    <property type="entry name" value="ATP-BINDING CASSETTE ABC TRANSPORTER-RELATED"/>
    <property type="match status" value="1"/>
</dbReference>
<feature type="compositionally biased region" description="Basic and acidic residues" evidence="1">
    <location>
        <begin position="218"/>
        <end position="227"/>
    </location>
</feature>
<gene>
    <name evidence="3" type="ORF">QBC47DRAFT_371598</name>
</gene>
<organism evidence="3 4">
    <name type="scientific">Echria macrotheca</name>
    <dbReference type="NCBI Taxonomy" id="438768"/>
    <lineage>
        <taxon>Eukaryota</taxon>
        <taxon>Fungi</taxon>
        <taxon>Dikarya</taxon>
        <taxon>Ascomycota</taxon>
        <taxon>Pezizomycotina</taxon>
        <taxon>Sordariomycetes</taxon>
        <taxon>Sordariomycetidae</taxon>
        <taxon>Sordariales</taxon>
        <taxon>Schizotheciaceae</taxon>
        <taxon>Echria</taxon>
    </lineage>
</organism>
<dbReference type="GO" id="GO:0006897">
    <property type="term" value="P:endocytosis"/>
    <property type="evidence" value="ECO:0007669"/>
    <property type="project" value="InterPro"/>
</dbReference>
<evidence type="ECO:0000259" key="2">
    <source>
        <dbReference type="Pfam" id="PF07933"/>
    </source>
</evidence>
<evidence type="ECO:0000313" key="3">
    <source>
        <dbReference type="EMBL" id="KAK1759317.1"/>
    </source>
</evidence>
<feature type="compositionally biased region" description="Low complexity" evidence="1">
    <location>
        <begin position="240"/>
        <end position="251"/>
    </location>
</feature>
<protein>
    <recommendedName>
        <fullName evidence="2">NECAP PHear domain-containing protein</fullName>
    </recommendedName>
</protein>
<keyword evidence="4" id="KW-1185">Reference proteome</keyword>
<accession>A0AAJ0BJY7</accession>
<dbReference type="CDD" id="cd13228">
    <property type="entry name" value="PHear_NECAP"/>
    <property type="match status" value="1"/>
</dbReference>
<feature type="domain" description="NECAP PHear" evidence="2">
    <location>
        <begin position="17"/>
        <end position="202"/>
    </location>
</feature>
<dbReference type="Gene3D" id="2.30.29.30">
    <property type="entry name" value="Pleckstrin-homology domain (PH domain)/Phosphotyrosine-binding domain (PTB)"/>
    <property type="match status" value="1"/>
</dbReference>
<dbReference type="InterPro" id="IPR012466">
    <property type="entry name" value="NECAP_PHear"/>
</dbReference>
<reference evidence="3" key="1">
    <citation type="submission" date="2023-06" db="EMBL/GenBank/DDBJ databases">
        <title>Genome-scale phylogeny and comparative genomics of the fungal order Sordariales.</title>
        <authorList>
            <consortium name="Lawrence Berkeley National Laboratory"/>
            <person name="Hensen N."/>
            <person name="Bonometti L."/>
            <person name="Westerberg I."/>
            <person name="Brannstrom I.O."/>
            <person name="Guillou S."/>
            <person name="Cros-Aarteil S."/>
            <person name="Calhoun S."/>
            <person name="Haridas S."/>
            <person name="Kuo A."/>
            <person name="Mondo S."/>
            <person name="Pangilinan J."/>
            <person name="Riley R."/>
            <person name="Labutti K."/>
            <person name="Andreopoulos B."/>
            <person name="Lipzen A."/>
            <person name="Chen C."/>
            <person name="Yanf M."/>
            <person name="Daum C."/>
            <person name="Ng V."/>
            <person name="Clum A."/>
            <person name="Steindorff A."/>
            <person name="Ohm R."/>
            <person name="Martin F."/>
            <person name="Silar P."/>
            <person name="Natvig D."/>
            <person name="Lalanne C."/>
            <person name="Gautier V."/>
            <person name="Ament-Velasquez S.L."/>
            <person name="Kruys A."/>
            <person name="Hutchinson M.I."/>
            <person name="Powell A.J."/>
            <person name="Barry K."/>
            <person name="Miller A.N."/>
            <person name="Grigoriev I.V."/>
            <person name="Debuchy R."/>
            <person name="Gladieux P."/>
            <person name="Thoren M.H."/>
            <person name="Johannesson H."/>
        </authorList>
    </citation>
    <scope>NUCLEOTIDE SEQUENCE</scope>
    <source>
        <strain evidence="3">PSN4</strain>
    </source>
</reference>
<evidence type="ECO:0000256" key="1">
    <source>
        <dbReference type="SAM" id="MobiDB-lite"/>
    </source>
</evidence>
<sequence>MTTIDPSTNQPLPPDAIQRVLHITQTVHVYSIPPLSSARGHLAATWTEDPKRHIFTCRLRVLETSIPTSSSSSSSSPTDDPENTTIKIDIILEDPSSGQLFAAAPYTAPAVVDPAADSSRFFALRVQDPTGRKATLGIGFEERSEAFDFGVALQEAQRSLSASGAGPSSKEKEKSAKKEEGKGGAELKDYSLKDGETITVNLSGTRFGRGKTTSSQQRTEKGEEEPKSLSSFALPPPPGTSTTSTLQSSSGAKSPGILPPPPSAHEVRRQKRLSAQELGFDDGQFGEFA</sequence>
<feature type="compositionally biased region" description="Basic and acidic residues" evidence="1">
    <location>
        <begin position="169"/>
        <end position="196"/>
    </location>
</feature>
<dbReference type="FunFam" id="2.30.29.30:FF:000465">
    <property type="entry name" value="Adaptin ear-binding coat-associated protein 2"/>
    <property type="match status" value="1"/>
</dbReference>
<dbReference type="Pfam" id="PF07933">
    <property type="entry name" value="DUF1681"/>
    <property type="match status" value="1"/>
</dbReference>
<dbReference type="EMBL" id="MU839828">
    <property type="protein sequence ID" value="KAK1759317.1"/>
    <property type="molecule type" value="Genomic_DNA"/>
</dbReference>
<comment type="caution">
    <text evidence="3">The sequence shown here is derived from an EMBL/GenBank/DDBJ whole genome shotgun (WGS) entry which is preliminary data.</text>
</comment>